<accession>A0A975DCC9</accession>
<dbReference type="InterPro" id="IPR006016">
    <property type="entry name" value="UspA"/>
</dbReference>
<feature type="domain" description="UspA" evidence="3">
    <location>
        <begin position="1"/>
        <end position="129"/>
    </location>
</feature>
<proteinExistence type="inferred from homology"/>
<dbReference type="PANTHER" id="PTHR46268:SF6">
    <property type="entry name" value="UNIVERSAL STRESS PROTEIN UP12"/>
    <property type="match status" value="1"/>
</dbReference>
<evidence type="ECO:0000256" key="2">
    <source>
        <dbReference type="PIRNR" id="PIRNR006276"/>
    </source>
</evidence>
<name>A0A975DCC9_9GAMM</name>
<dbReference type="KEGG" id="psym:J1N51_03250"/>
<keyword evidence="2" id="KW-0963">Cytoplasm</keyword>
<dbReference type="CDD" id="cd00293">
    <property type="entry name" value="USP-like"/>
    <property type="match status" value="1"/>
</dbReference>
<comment type="similarity">
    <text evidence="1 2">Belongs to the universal stress protein A family.</text>
</comment>
<dbReference type="Proteomes" id="UP000682739">
    <property type="component" value="Chromosome"/>
</dbReference>
<evidence type="ECO:0000259" key="3">
    <source>
        <dbReference type="Pfam" id="PF00582"/>
    </source>
</evidence>
<dbReference type="InterPro" id="IPR006015">
    <property type="entry name" value="Universal_stress_UspA"/>
</dbReference>
<evidence type="ECO:0000256" key="1">
    <source>
        <dbReference type="ARBA" id="ARBA00008791"/>
    </source>
</evidence>
<dbReference type="RefSeq" id="WP_208832560.1">
    <property type="nucleotide sequence ID" value="NZ_CP072110.1"/>
</dbReference>
<dbReference type="SUPFAM" id="SSF52402">
    <property type="entry name" value="Adenine nucleotide alpha hydrolases-like"/>
    <property type="match status" value="1"/>
</dbReference>
<sequence length="131" mass="14429">MYDKILVAIEASDEGEQVVKKALDIAKKFDSKVYLISVISYTLLPKDYQAKLEEEIVPKMEAIATKYDVSRKRTSVKVGKPYREIIGKAEAIEADLIIMGTHSEKGITGMLGSTANGVANYAPCDLFLVNI</sequence>
<dbReference type="PRINTS" id="PR01438">
    <property type="entry name" value="UNVRSLSTRESS"/>
</dbReference>
<keyword evidence="5" id="KW-1185">Reference proteome</keyword>
<dbReference type="AlphaFoldDB" id="A0A975DCC9"/>
<dbReference type="PANTHER" id="PTHR46268">
    <property type="entry name" value="STRESS RESPONSE PROTEIN NHAX"/>
    <property type="match status" value="1"/>
</dbReference>
<evidence type="ECO:0000313" key="4">
    <source>
        <dbReference type="EMBL" id="QTH64506.1"/>
    </source>
</evidence>
<comment type="subcellular location">
    <subcellularLocation>
        <location evidence="2">Cytoplasm</location>
    </subcellularLocation>
</comment>
<dbReference type="InterPro" id="IPR014729">
    <property type="entry name" value="Rossmann-like_a/b/a_fold"/>
</dbReference>
<evidence type="ECO:0000313" key="5">
    <source>
        <dbReference type="Proteomes" id="UP000682739"/>
    </source>
</evidence>
<gene>
    <name evidence="4" type="ORF">J1N51_03250</name>
</gene>
<dbReference type="GO" id="GO:0005737">
    <property type="term" value="C:cytoplasm"/>
    <property type="evidence" value="ECO:0007669"/>
    <property type="project" value="UniProtKB-SubCell"/>
</dbReference>
<protein>
    <recommendedName>
        <fullName evidence="2">Universal stress protein</fullName>
    </recommendedName>
</protein>
<reference evidence="4" key="1">
    <citation type="submission" date="2021-03" db="EMBL/GenBank/DDBJ databases">
        <title>Description of Psychrosphaera ytuae sp. nov. isolated from deep sea sediment of South China Sea.</title>
        <authorList>
            <person name="Zhang J."/>
            <person name="Xu X.-D."/>
        </authorList>
    </citation>
    <scope>NUCLEOTIDE SEQUENCE</scope>
    <source>
        <strain evidence="4">MTZ26</strain>
    </source>
</reference>
<organism evidence="4 5">
    <name type="scientific">Psychrosphaera ytuae</name>
    <dbReference type="NCBI Taxonomy" id="2820710"/>
    <lineage>
        <taxon>Bacteria</taxon>
        <taxon>Pseudomonadati</taxon>
        <taxon>Pseudomonadota</taxon>
        <taxon>Gammaproteobacteria</taxon>
        <taxon>Alteromonadales</taxon>
        <taxon>Pseudoalteromonadaceae</taxon>
        <taxon>Psychrosphaera</taxon>
    </lineage>
</organism>
<dbReference type="EMBL" id="CP072110">
    <property type="protein sequence ID" value="QTH64506.1"/>
    <property type="molecule type" value="Genomic_DNA"/>
</dbReference>
<dbReference type="Gene3D" id="3.40.50.620">
    <property type="entry name" value="HUPs"/>
    <property type="match status" value="1"/>
</dbReference>
<dbReference type="PIRSF" id="PIRSF006276">
    <property type="entry name" value="UspA"/>
    <property type="match status" value="1"/>
</dbReference>
<dbReference type="Pfam" id="PF00582">
    <property type="entry name" value="Usp"/>
    <property type="match status" value="1"/>
</dbReference>